<comment type="similarity">
    <text evidence="1 4 7">Belongs to the tRNA pseudouridine synthase TruA family.</text>
</comment>
<dbReference type="OrthoDB" id="9811823at2"/>
<dbReference type="AlphaFoldDB" id="A0A0P6XW86"/>
<sequence>MARYQVTLAYDGTGFLGFQRQGEVRTVQLEVEKALRELGWQQDTLLAAGRTDTGVHASGQVIAFDLDWGHDPQALCRALNAKLPKDVAARAASTARDDFHPRYDARSRTYQYHIFCEALRDPLRERYAWRVWPEVDLNRLQAAADLLIGTHDFAAFGTPPRTGGSTVRRVFQADWVRQPGGLLFEIRANAFLYHMVRRTVFLLVQAGGGRLSLENLGQAVTQAQPQTPGLAPAQGLVLTRVEYDTKQDDWIA</sequence>
<dbReference type="EC" id="5.4.99.12" evidence="4"/>
<dbReference type="FunFam" id="3.30.70.580:FF:000001">
    <property type="entry name" value="tRNA pseudouridine synthase A"/>
    <property type="match status" value="1"/>
</dbReference>
<evidence type="ECO:0000259" key="8">
    <source>
        <dbReference type="Pfam" id="PF01416"/>
    </source>
</evidence>
<reference evidence="9 10" key="1">
    <citation type="submission" date="2015-07" db="EMBL/GenBank/DDBJ databases">
        <title>Genome sequence of Levilinea saccharolytica DSM 16555.</title>
        <authorList>
            <person name="Hemp J."/>
            <person name="Ward L.M."/>
            <person name="Pace L.A."/>
            <person name="Fischer W.W."/>
        </authorList>
    </citation>
    <scope>NUCLEOTIDE SEQUENCE [LARGE SCALE GENOMIC DNA]</scope>
    <source>
        <strain evidence="9 10">KIBI-1</strain>
    </source>
</reference>
<dbReference type="InterPro" id="IPR020095">
    <property type="entry name" value="PsdUridine_synth_TruA_C"/>
</dbReference>
<comment type="caution">
    <text evidence="4">Lacks conserved residue(s) required for the propagation of feature annotation.</text>
</comment>
<feature type="domain" description="Pseudouridine synthase I TruA alpha/beta" evidence="8">
    <location>
        <begin position="9"/>
        <end position="104"/>
    </location>
</feature>
<dbReference type="Pfam" id="PF01416">
    <property type="entry name" value="PseudoU_synth_1"/>
    <property type="match status" value="2"/>
</dbReference>
<protein>
    <recommendedName>
        <fullName evidence="4">tRNA pseudouridine synthase A</fullName>
        <ecNumber evidence="4">5.4.99.12</ecNumber>
    </recommendedName>
    <alternativeName>
        <fullName evidence="4">tRNA pseudouridine(38-40) synthase</fullName>
    </alternativeName>
    <alternativeName>
        <fullName evidence="4">tRNA pseudouridylate synthase I</fullName>
    </alternativeName>
    <alternativeName>
        <fullName evidence="4">tRNA-uridine isomerase I</fullName>
    </alternativeName>
</protein>
<keyword evidence="3 4" id="KW-0413">Isomerase</keyword>
<feature type="active site" description="Nucleophile" evidence="4 5">
    <location>
        <position position="52"/>
    </location>
</feature>
<dbReference type="PIRSF" id="PIRSF001430">
    <property type="entry name" value="tRNA_psdUrid_synth"/>
    <property type="match status" value="1"/>
</dbReference>
<feature type="binding site" evidence="4 6">
    <location>
        <position position="110"/>
    </location>
    <ligand>
        <name>substrate</name>
    </ligand>
</feature>
<gene>
    <name evidence="4" type="primary">truA</name>
    <name evidence="9" type="ORF">ADN01_07730</name>
</gene>
<comment type="function">
    <text evidence="4">Formation of pseudouridine at positions 38, 39 and 40 in the anticodon stem and loop of transfer RNAs.</text>
</comment>
<dbReference type="GO" id="GO:0031119">
    <property type="term" value="P:tRNA pseudouridine synthesis"/>
    <property type="evidence" value="ECO:0007669"/>
    <property type="project" value="UniProtKB-UniRule"/>
</dbReference>
<evidence type="ECO:0000256" key="4">
    <source>
        <dbReference type="HAMAP-Rule" id="MF_00171"/>
    </source>
</evidence>
<dbReference type="SUPFAM" id="SSF55120">
    <property type="entry name" value="Pseudouridine synthase"/>
    <property type="match status" value="1"/>
</dbReference>
<evidence type="ECO:0000313" key="10">
    <source>
        <dbReference type="Proteomes" id="UP000050501"/>
    </source>
</evidence>
<dbReference type="EMBL" id="LGCM01000029">
    <property type="protein sequence ID" value="KPL83588.1"/>
    <property type="molecule type" value="Genomic_DNA"/>
</dbReference>
<evidence type="ECO:0000256" key="1">
    <source>
        <dbReference type="ARBA" id="ARBA00009375"/>
    </source>
</evidence>
<evidence type="ECO:0000256" key="3">
    <source>
        <dbReference type="ARBA" id="ARBA00023235"/>
    </source>
</evidence>
<dbReference type="InterPro" id="IPR020103">
    <property type="entry name" value="PsdUridine_synth_cat_dom_sf"/>
</dbReference>
<evidence type="ECO:0000256" key="5">
    <source>
        <dbReference type="PIRSR" id="PIRSR001430-1"/>
    </source>
</evidence>
<dbReference type="Proteomes" id="UP000050501">
    <property type="component" value="Unassembled WGS sequence"/>
</dbReference>
<proteinExistence type="inferred from homology"/>
<dbReference type="PANTHER" id="PTHR11142">
    <property type="entry name" value="PSEUDOURIDYLATE SYNTHASE"/>
    <property type="match status" value="1"/>
</dbReference>
<dbReference type="InterPro" id="IPR020097">
    <property type="entry name" value="PsdUridine_synth_TruA_a/b_dom"/>
</dbReference>
<dbReference type="GO" id="GO:0003723">
    <property type="term" value="F:RNA binding"/>
    <property type="evidence" value="ECO:0007669"/>
    <property type="project" value="InterPro"/>
</dbReference>
<dbReference type="InterPro" id="IPR020094">
    <property type="entry name" value="TruA/RsuA/RluB/E/F_N"/>
</dbReference>
<evidence type="ECO:0000256" key="6">
    <source>
        <dbReference type="PIRSR" id="PIRSR001430-2"/>
    </source>
</evidence>
<dbReference type="CDD" id="cd02570">
    <property type="entry name" value="PseudoU_synth_EcTruA"/>
    <property type="match status" value="1"/>
</dbReference>
<dbReference type="PATRIC" id="fig|229921.5.peg.744"/>
<evidence type="ECO:0000256" key="7">
    <source>
        <dbReference type="RuleBase" id="RU003792"/>
    </source>
</evidence>
<evidence type="ECO:0000256" key="2">
    <source>
        <dbReference type="ARBA" id="ARBA00022694"/>
    </source>
</evidence>
<dbReference type="HAMAP" id="MF_00171">
    <property type="entry name" value="TruA"/>
    <property type="match status" value="1"/>
</dbReference>
<keyword evidence="2 4" id="KW-0819">tRNA processing</keyword>
<name>A0A0P6XW86_9CHLR</name>
<dbReference type="STRING" id="229921.ADN01_07730"/>
<comment type="caution">
    <text evidence="9">The sequence shown here is derived from an EMBL/GenBank/DDBJ whole genome shotgun (WGS) entry which is preliminary data.</text>
</comment>
<dbReference type="NCBIfam" id="TIGR00071">
    <property type="entry name" value="hisT_truA"/>
    <property type="match status" value="1"/>
</dbReference>
<organism evidence="9 10">
    <name type="scientific">Levilinea saccharolytica</name>
    <dbReference type="NCBI Taxonomy" id="229921"/>
    <lineage>
        <taxon>Bacteria</taxon>
        <taxon>Bacillati</taxon>
        <taxon>Chloroflexota</taxon>
        <taxon>Anaerolineae</taxon>
        <taxon>Anaerolineales</taxon>
        <taxon>Anaerolineaceae</taxon>
        <taxon>Levilinea</taxon>
    </lineage>
</organism>
<dbReference type="Gene3D" id="3.30.70.660">
    <property type="entry name" value="Pseudouridine synthase I, catalytic domain, C-terminal subdomain"/>
    <property type="match status" value="1"/>
</dbReference>
<dbReference type="InterPro" id="IPR001406">
    <property type="entry name" value="PsdUridine_synth_TruA"/>
</dbReference>
<dbReference type="RefSeq" id="WP_062418985.1">
    <property type="nucleotide sequence ID" value="NZ_DF967974.1"/>
</dbReference>
<dbReference type="Gene3D" id="3.30.70.580">
    <property type="entry name" value="Pseudouridine synthase I, catalytic domain, N-terminal subdomain"/>
    <property type="match status" value="1"/>
</dbReference>
<evidence type="ECO:0000313" key="9">
    <source>
        <dbReference type="EMBL" id="KPL83588.1"/>
    </source>
</evidence>
<keyword evidence="10" id="KW-1185">Reference proteome</keyword>
<dbReference type="PANTHER" id="PTHR11142:SF0">
    <property type="entry name" value="TRNA PSEUDOURIDINE SYNTHASE-LIKE 1"/>
    <property type="match status" value="1"/>
</dbReference>
<accession>A0A0P6XW86</accession>
<comment type="subunit">
    <text evidence="4">Homodimer.</text>
</comment>
<dbReference type="GO" id="GO:0160147">
    <property type="term" value="F:tRNA pseudouridine(38-40) synthase activity"/>
    <property type="evidence" value="ECO:0007669"/>
    <property type="project" value="UniProtKB-EC"/>
</dbReference>
<feature type="domain" description="Pseudouridine synthase I TruA alpha/beta" evidence="8">
    <location>
        <begin position="143"/>
        <end position="244"/>
    </location>
</feature>
<comment type="catalytic activity">
    <reaction evidence="4 7">
        <text>uridine(38/39/40) in tRNA = pseudouridine(38/39/40) in tRNA</text>
        <dbReference type="Rhea" id="RHEA:22376"/>
        <dbReference type="Rhea" id="RHEA-COMP:10085"/>
        <dbReference type="Rhea" id="RHEA-COMP:10087"/>
        <dbReference type="ChEBI" id="CHEBI:65314"/>
        <dbReference type="ChEBI" id="CHEBI:65315"/>
        <dbReference type="EC" id="5.4.99.12"/>
    </reaction>
</comment>